<evidence type="ECO:0000313" key="1">
    <source>
        <dbReference type="EMBL" id="CBL39784.1"/>
    </source>
</evidence>
<gene>
    <name evidence="1" type="ORF">CL2_30120</name>
    <name evidence="2" type="ORF">ERS852571_00875</name>
</gene>
<dbReference type="EMBL" id="FP929061">
    <property type="protein sequence ID" value="CBL39784.1"/>
    <property type="molecule type" value="Genomic_DNA"/>
</dbReference>
<evidence type="ECO:0000313" key="4">
    <source>
        <dbReference type="Proteomes" id="UP000095553"/>
    </source>
</evidence>
<reference evidence="1 3" key="1">
    <citation type="submission" date="2010-03" db="EMBL/GenBank/DDBJ databases">
        <title>The genome sequence of Clostridiales sp. SSC/2.</title>
        <authorList>
            <consortium name="metaHIT consortium -- http://www.metahit.eu/"/>
            <person name="Pajon A."/>
            <person name="Turner K."/>
            <person name="Parkhill J."/>
            <person name="Duncan S."/>
            <person name="Flint H."/>
        </authorList>
    </citation>
    <scope>NUCLEOTIDE SEQUENCE [LARGE SCALE GENOMIC DNA]</scope>
    <source>
        <strain evidence="1 3">SSC/2</strain>
    </source>
</reference>
<dbReference type="KEGG" id="bprl:CL2_30120"/>
<reference evidence="2 4" key="3">
    <citation type="submission" date="2015-09" db="EMBL/GenBank/DDBJ databases">
        <authorList>
            <consortium name="Pathogen Informatics"/>
        </authorList>
    </citation>
    <scope>NUCLEOTIDE SEQUENCE [LARGE SCALE GENOMIC DNA]</scope>
    <source>
        <strain evidence="2 4">2789STDY5834959</strain>
    </source>
</reference>
<dbReference type="Proteomes" id="UP000095553">
    <property type="component" value="Unassembled WGS sequence"/>
</dbReference>
<protein>
    <submittedName>
        <fullName evidence="1">Uncharacterized protein</fullName>
    </submittedName>
</protein>
<dbReference type="EMBL" id="CYXY01000004">
    <property type="protein sequence ID" value="CUM83704.1"/>
    <property type="molecule type" value="Genomic_DNA"/>
</dbReference>
<evidence type="ECO:0000313" key="3">
    <source>
        <dbReference type="Proteomes" id="UP000008960"/>
    </source>
</evidence>
<organism evidence="1 3">
    <name type="scientific">Anaerostipes hadrus</name>
    <dbReference type="NCBI Taxonomy" id="649756"/>
    <lineage>
        <taxon>Bacteria</taxon>
        <taxon>Bacillati</taxon>
        <taxon>Bacillota</taxon>
        <taxon>Clostridia</taxon>
        <taxon>Lachnospirales</taxon>
        <taxon>Lachnospiraceae</taxon>
        <taxon>Anaerostipes</taxon>
    </lineage>
</organism>
<dbReference type="PATRIC" id="fig|245018.3.peg.414"/>
<sequence length="60" mass="6994">MTITENLTGVVKEEPKTITEFFDEIKSNICDNYCKYPSEIKDYDELIETVCSKCPLRKLN</sequence>
<reference evidence="1 3" key="2">
    <citation type="submission" date="2010-03" db="EMBL/GenBank/DDBJ databases">
        <authorList>
            <person name="Pajon A."/>
        </authorList>
    </citation>
    <scope>NUCLEOTIDE SEQUENCE [LARGE SCALE GENOMIC DNA]</scope>
    <source>
        <strain evidence="1 3">SSC/2</strain>
    </source>
</reference>
<dbReference type="AlphaFoldDB" id="D4MWL8"/>
<dbReference type="Proteomes" id="UP000008960">
    <property type="component" value="Chromosome"/>
</dbReference>
<name>D4MWL8_ANAHA</name>
<dbReference type="RefSeq" id="WP_008393565.1">
    <property type="nucleotide sequence ID" value="NC_021016.1"/>
</dbReference>
<evidence type="ECO:0000313" key="2">
    <source>
        <dbReference type="EMBL" id="CUM83704.1"/>
    </source>
</evidence>
<accession>D4MWL8</accession>
<proteinExistence type="predicted"/>